<dbReference type="GO" id="GO:0045333">
    <property type="term" value="P:cellular respiration"/>
    <property type="evidence" value="ECO:0007669"/>
    <property type="project" value="InterPro"/>
</dbReference>
<dbReference type="InterPro" id="IPR005031">
    <property type="entry name" value="COQ10_START"/>
</dbReference>
<comment type="function">
    <text evidence="3">Required for the function of coenzyme Q in the respiratory chain. May serve as a chaperone or may be involved in the transport of Q6 from its site of synthesis to the catalytic sites of the respiratory complexes.</text>
</comment>
<sequence length="199" mass="21790">MGAPYLRPPPSLRLSRSFFSFPSPFSQSPPPAYHEKKYLPFSPRQLYAVVSDVESYPSFVPFCVGCRKITQPKVVGDKGRVEVDAKMTVGFMALKESYVSHVTCVPYELVQAKASSSTPLFKSLTTTWKFEPVLNKTAGASAAAPEDAPSTLVSLELAYEFSNPLHAQISGAFFGQVSKSMAQAFEDRCRALYGSGGRR</sequence>
<dbReference type="SUPFAM" id="SSF55961">
    <property type="entry name" value="Bet v1-like"/>
    <property type="match status" value="1"/>
</dbReference>
<dbReference type="Proteomes" id="UP000305067">
    <property type="component" value="Unassembled WGS sequence"/>
</dbReference>
<dbReference type="PANTHER" id="PTHR12901">
    <property type="entry name" value="SPERM PROTEIN HOMOLOG"/>
    <property type="match status" value="1"/>
</dbReference>
<evidence type="ECO:0000256" key="1">
    <source>
        <dbReference type="ARBA" id="ARBA00006885"/>
    </source>
</evidence>
<dbReference type="EMBL" id="ML178824">
    <property type="protein sequence ID" value="TFL01854.1"/>
    <property type="molecule type" value="Genomic_DNA"/>
</dbReference>
<dbReference type="GO" id="GO:0048039">
    <property type="term" value="F:ubiquinone binding"/>
    <property type="evidence" value="ECO:0007669"/>
    <property type="project" value="InterPro"/>
</dbReference>
<dbReference type="GO" id="GO:0005739">
    <property type="term" value="C:mitochondrion"/>
    <property type="evidence" value="ECO:0007669"/>
    <property type="project" value="TreeGrafter"/>
</dbReference>
<feature type="domain" description="Coenzyme Q-binding protein COQ10 START" evidence="4">
    <location>
        <begin position="40"/>
        <end position="186"/>
    </location>
</feature>
<evidence type="ECO:0000313" key="5">
    <source>
        <dbReference type="EMBL" id="TFL01854.1"/>
    </source>
</evidence>
<evidence type="ECO:0000256" key="2">
    <source>
        <dbReference type="ARBA" id="ARBA00011814"/>
    </source>
</evidence>
<dbReference type="InterPro" id="IPR023393">
    <property type="entry name" value="START-like_dom_sf"/>
</dbReference>
<dbReference type="CDD" id="cd07813">
    <property type="entry name" value="COQ10p_like"/>
    <property type="match status" value="1"/>
</dbReference>
<organism evidence="5 6">
    <name type="scientific">Pterulicium gracile</name>
    <dbReference type="NCBI Taxonomy" id="1884261"/>
    <lineage>
        <taxon>Eukaryota</taxon>
        <taxon>Fungi</taxon>
        <taxon>Dikarya</taxon>
        <taxon>Basidiomycota</taxon>
        <taxon>Agaricomycotina</taxon>
        <taxon>Agaricomycetes</taxon>
        <taxon>Agaricomycetidae</taxon>
        <taxon>Agaricales</taxon>
        <taxon>Pleurotineae</taxon>
        <taxon>Pterulaceae</taxon>
        <taxon>Pterulicium</taxon>
    </lineage>
</organism>
<reference evidence="5 6" key="1">
    <citation type="journal article" date="2019" name="Nat. Ecol. Evol.">
        <title>Megaphylogeny resolves global patterns of mushroom evolution.</title>
        <authorList>
            <person name="Varga T."/>
            <person name="Krizsan K."/>
            <person name="Foldi C."/>
            <person name="Dima B."/>
            <person name="Sanchez-Garcia M."/>
            <person name="Sanchez-Ramirez S."/>
            <person name="Szollosi G.J."/>
            <person name="Szarkandi J.G."/>
            <person name="Papp V."/>
            <person name="Albert L."/>
            <person name="Andreopoulos W."/>
            <person name="Angelini C."/>
            <person name="Antonin V."/>
            <person name="Barry K.W."/>
            <person name="Bougher N.L."/>
            <person name="Buchanan P."/>
            <person name="Buyck B."/>
            <person name="Bense V."/>
            <person name="Catcheside P."/>
            <person name="Chovatia M."/>
            <person name="Cooper J."/>
            <person name="Damon W."/>
            <person name="Desjardin D."/>
            <person name="Finy P."/>
            <person name="Geml J."/>
            <person name="Haridas S."/>
            <person name="Hughes K."/>
            <person name="Justo A."/>
            <person name="Karasinski D."/>
            <person name="Kautmanova I."/>
            <person name="Kiss B."/>
            <person name="Kocsube S."/>
            <person name="Kotiranta H."/>
            <person name="LaButti K.M."/>
            <person name="Lechner B.E."/>
            <person name="Liimatainen K."/>
            <person name="Lipzen A."/>
            <person name="Lukacs Z."/>
            <person name="Mihaltcheva S."/>
            <person name="Morgado L.N."/>
            <person name="Niskanen T."/>
            <person name="Noordeloos M.E."/>
            <person name="Ohm R.A."/>
            <person name="Ortiz-Santana B."/>
            <person name="Ovrebo C."/>
            <person name="Racz N."/>
            <person name="Riley R."/>
            <person name="Savchenko A."/>
            <person name="Shiryaev A."/>
            <person name="Soop K."/>
            <person name="Spirin V."/>
            <person name="Szebenyi C."/>
            <person name="Tomsovsky M."/>
            <person name="Tulloss R.E."/>
            <person name="Uehling J."/>
            <person name="Grigoriev I.V."/>
            <person name="Vagvolgyi C."/>
            <person name="Papp T."/>
            <person name="Martin F.M."/>
            <person name="Miettinen O."/>
            <person name="Hibbett D.S."/>
            <person name="Nagy L.G."/>
        </authorList>
    </citation>
    <scope>NUCLEOTIDE SEQUENCE [LARGE SCALE GENOMIC DNA]</scope>
    <source>
        <strain evidence="5 6">CBS 309.79</strain>
    </source>
</reference>
<evidence type="ECO:0000313" key="6">
    <source>
        <dbReference type="Proteomes" id="UP000305067"/>
    </source>
</evidence>
<dbReference type="Gene3D" id="3.30.530.20">
    <property type="match status" value="1"/>
</dbReference>
<dbReference type="PANTHER" id="PTHR12901:SF10">
    <property type="entry name" value="COENZYME Q-BINDING PROTEIN COQ10, MITOCHONDRIAL"/>
    <property type="match status" value="1"/>
</dbReference>
<dbReference type="Pfam" id="PF03364">
    <property type="entry name" value="Polyketide_cyc"/>
    <property type="match status" value="1"/>
</dbReference>
<evidence type="ECO:0000259" key="4">
    <source>
        <dbReference type="Pfam" id="PF03364"/>
    </source>
</evidence>
<accession>A0A5C3QU61</accession>
<gene>
    <name evidence="5" type="ORF">BDV98DRAFT_506912</name>
</gene>
<comment type="similarity">
    <text evidence="1">Belongs to the COQ10 family.</text>
</comment>
<comment type="subunit">
    <text evidence="2">Interacts with coenzyme Q.</text>
</comment>
<dbReference type="OrthoDB" id="292693at2759"/>
<dbReference type="STRING" id="1884261.A0A5C3QU61"/>
<evidence type="ECO:0000256" key="3">
    <source>
        <dbReference type="ARBA" id="ARBA00024947"/>
    </source>
</evidence>
<dbReference type="AlphaFoldDB" id="A0A5C3QU61"/>
<proteinExistence type="inferred from homology"/>
<keyword evidence="6" id="KW-1185">Reference proteome</keyword>
<protein>
    <submittedName>
        <fullName evidence="5">Dehydrase and lipid transport-domain-containing protein</fullName>
    </submittedName>
</protein>
<dbReference type="InterPro" id="IPR044996">
    <property type="entry name" value="COQ10-like"/>
</dbReference>
<name>A0A5C3QU61_9AGAR</name>